<dbReference type="Proteomes" id="UP000677611">
    <property type="component" value="Unassembled WGS sequence"/>
</dbReference>
<keyword evidence="2" id="KW-1185">Reference proteome</keyword>
<sequence>MYIFVYKDGDTLKKYAAHIHGKKVLFFIFSYTFVINTLEELYNTINVLTEAFSKYYWDAEKVNG</sequence>
<evidence type="ECO:0000313" key="1">
    <source>
        <dbReference type="EMBL" id="MBO1626786.1"/>
    </source>
</evidence>
<comment type="caution">
    <text evidence="1">The sequence shown here is derived from an EMBL/GenBank/DDBJ whole genome shotgun (WGS) entry which is preliminary data.</text>
</comment>
<dbReference type="EMBL" id="JAGDQJ010000018">
    <property type="protein sequence ID" value="MBO1626786.1"/>
    <property type="molecule type" value="Genomic_DNA"/>
</dbReference>
<name>A0ABS3P0R2_9BACI</name>
<evidence type="ECO:0000313" key="2">
    <source>
        <dbReference type="Proteomes" id="UP000677611"/>
    </source>
</evidence>
<organism evidence="1 2">
    <name type="scientific">Bacillus arachidis</name>
    <dbReference type="NCBI Taxonomy" id="2819290"/>
    <lineage>
        <taxon>Bacteria</taxon>
        <taxon>Bacillati</taxon>
        <taxon>Bacillota</taxon>
        <taxon>Bacilli</taxon>
        <taxon>Bacillales</taxon>
        <taxon>Bacillaceae</taxon>
        <taxon>Bacillus</taxon>
    </lineage>
</organism>
<gene>
    <name evidence="1" type="ORF">J4P90_16340</name>
</gene>
<proteinExistence type="predicted"/>
<reference evidence="1 2" key="1">
    <citation type="submission" date="2021-03" db="EMBL/GenBank/DDBJ databases">
        <title>Identification of novel Bacillus strains.</title>
        <authorList>
            <person name="Xiao Z."/>
            <person name="Li Y."/>
            <person name="Shen J."/>
        </authorList>
    </citation>
    <scope>NUCLEOTIDE SEQUENCE [LARGE SCALE GENOMIC DNA]</scope>
    <source>
        <strain evidence="1 2">SY8</strain>
    </source>
</reference>
<protein>
    <submittedName>
        <fullName evidence="1">Uncharacterized protein</fullName>
    </submittedName>
</protein>
<accession>A0ABS3P0R2</accession>